<dbReference type="InterPro" id="IPR029063">
    <property type="entry name" value="SAM-dependent_MTases_sf"/>
</dbReference>
<evidence type="ECO:0000313" key="4">
    <source>
        <dbReference type="EMBL" id="MDL0090072.1"/>
    </source>
</evidence>
<evidence type="ECO:0008006" key="6">
    <source>
        <dbReference type="Google" id="ProtNLM"/>
    </source>
</evidence>
<evidence type="ECO:0000313" key="5">
    <source>
        <dbReference type="Proteomes" id="UP001173801"/>
    </source>
</evidence>
<keyword evidence="1" id="KW-0489">Methyltransferase</keyword>
<name>A0ABT7HT23_9BACT</name>
<evidence type="ECO:0000256" key="3">
    <source>
        <dbReference type="ARBA" id="ARBA00022691"/>
    </source>
</evidence>
<reference evidence="4" key="1">
    <citation type="submission" date="2022-08" db="EMBL/GenBank/DDBJ databases">
        <authorList>
            <person name="Wang H."/>
        </authorList>
    </citation>
    <scope>NUCLEOTIDE SEQUENCE</scope>
    <source>
        <strain evidence="4">PS10</strain>
    </source>
</reference>
<protein>
    <recommendedName>
        <fullName evidence="6">DNA adenine methylase</fullName>
    </recommendedName>
</protein>
<gene>
    <name evidence="4" type="ORF">NYG85_11970</name>
</gene>
<keyword evidence="5" id="KW-1185">Reference proteome</keyword>
<sequence length="284" mass="32739">MNYIKAPLPFLGQKRNFLKAFKQTIKEDFSAYKNATFVDVFGGSGLLANTIKSVYPNARVIYNDFDGYTERLKHIDTTNEILEKIAKKYNFVEGKRISDEVKQAGLNIIKDYENKGAFIDYITISSFVLFSGNYAKDFDELKKYNWYYYKRATPSKYSANGYLNGAQVVRKDGFLLIKEFLDDKNAVLVLDPPYLNSLNDAYLNRFWGVIDFLKLVKLMRPPYLFFSSHKSQIMEFINLEIEILGTEVFKDAIVKKTNMVSFGNMLDPTDYMIYKSGGVNALFS</sequence>
<dbReference type="Proteomes" id="UP001173801">
    <property type="component" value="Unassembled WGS sequence"/>
</dbReference>
<proteinExistence type="predicted"/>
<comment type="caution">
    <text evidence="4">The sequence shown here is derived from an EMBL/GenBank/DDBJ whole genome shotgun (WGS) entry which is preliminary data.</text>
</comment>
<dbReference type="EMBL" id="JANURM010000048">
    <property type="protein sequence ID" value="MDL0090072.1"/>
    <property type="molecule type" value="Genomic_DNA"/>
</dbReference>
<reference evidence="4" key="2">
    <citation type="journal article" date="2023" name="Microorganisms">
        <title>Isolation and Genomic Characteristics of Cat-Borne Campylobacter felis sp. nov. and Sheep-Borne Campylobacter ovis sp. nov.</title>
        <authorList>
            <person name="Wang H."/>
            <person name="Li Y."/>
            <person name="Gu Y."/>
            <person name="Zhou G."/>
            <person name="Chen X."/>
            <person name="Zhang X."/>
            <person name="Shao Z."/>
            <person name="Zhang J."/>
            <person name="Zhang M."/>
        </authorList>
    </citation>
    <scope>NUCLEOTIDE SEQUENCE</scope>
    <source>
        <strain evidence="4">PS10</strain>
    </source>
</reference>
<evidence type="ECO:0000256" key="1">
    <source>
        <dbReference type="ARBA" id="ARBA00022603"/>
    </source>
</evidence>
<dbReference type="InterPro" id="IPR012327">
    <property type="entry name" value="MeTrfase_D12"/>
</dbReference>
<evidence type="ECO:0000256" key="2">
    <source>
        <dbReference type="ARBA" id="ARBA00022679"/>
    </source>
</evidence>
<keyword evidence="2" id="KW-0808">Transferase</keyword>
<organism evidence="4 5">
    <name type="scientific">Campylobacter gastrosuis</name>
    <dbReference type="NCBI Taxonomy" id="2974576"/>
    <lineage>
        <taxon>Bacteria</taxon>
        <taxon>Pseudomonadati</taxon>
        <taxon>Campylobacterota</taxon>
        <taxon>Epsilonproteobacteria</taxon>
        <taxon>Campylobacterales</taxon>
        <taxon>Campylobacteraceae</taxon>
        <taxon>Campylobacter</taxon>
    </lineage>
</organism>
<dbReference type="RefSeq" id="WP_284938891.1">
    <property type="nucleotide sequence ID" value="NZ_JANURM010000048.1"/>
</dbReference>
<keyword evidence="3" id="KW-0949">S-adenosyl-L-methionine</keyword>
<accession>A0ABT7HT23</accession>
<dbReference type="SUPFAM" id="SSF53335">
    <property type="entry name" value="S-adenosyl-L-methionine-dependent methyltransferases"/>
    <property type="match status" value="1"/>
</dbReference>
<dbReference type="PRINTS" id="PR00505">
    <property type="entry name" value="D12N6MTFRASE"/>
</dbReference>